<feature type="transmembrane region" description="Helical" evidence="6">
    <location>
        <begin position="302"/>
        <end position="321"/>
    </location>
</feature>
<evidence type="ECO:0000256" key="4">
    <source>
        <dbReference type="ARBA" id="ARBA00022989"/>
    </source>
</evidence>
<evidence type="ECO:0000256" key="1">
    <source>
        <dbReference type="ARBA" id="ARBA00004141"/>
    </source>
</evidence>
<feature type="transmembrane region" description="Helical" evidence="6">
    <location>
        <begin position="151"/>
        <end position="169"/>
    </location>
</feature>
<dbReference type="PANTHER" id="PTHR10283:SF92">
    <property type="entry name" value="LOW-AFFINITY PHOSPHATE TRANSPORTER PHO91"/>
    <property type="match status" value="1"/>
</dbReference>
<sequence>MPSASAVKPQPDVALVAPIPRTTTSRKALRSALKAGGLAVLLGAGVWALPADWSHQARLSLLMFGLAMIAWTLLDADDTAVAIAAALALVVTGGVSVERFHQSLGDSLIWLLLGAFVLAAVVIQCGLAQALTQRALRGPRSLGGVLIRTSVVVAATAWVVPSTSARAALLQPMHASLMRQLPSRRARLALTLLFPTVILLSAAGSLLGAGAHLVALEYMRILGMPTLGFAHWTWLMAPFAIVSCVAAVVLISFMFLSASELRRGVSSQTPESAQPALSGAQLYVLLVAVLAVLGWLSTPMHGLSMSVVALLAALAACFEPLSGISLKRALKQVEWSLLLFLAATLVLGESLVDSGVAQRVALALQHGLFALGVPNMVLLAALALVALLSHLLIVSRTARAVVLLPMLALPLAATGLNPVALILLIVAGSGFCQTFAISAKPVALFARSETTAERVVTRRRFDRALLKLALALLPIMLALLLAFAVWIWPALGLPLQHAAAA</sequence>
<evidence type="ECO:0000256" key="2">
    <source>
        <dbReference type="ARBA" id="ARBA00022448"/>
    </source>
</evidence>
<dbReference type="EMBL" id="JBHRTI010000010">
    <property type="protein sequence ID" value="MFC3149205.1"/>
    <property type="molecule type" value="Genomic_DNA"/>
</dbReference>
<reference evidence="9" key="1">
    <citation type="journal article" date="2019" name="Int. J. Syst. Evol. Microbiol.">
        <title>The Global Catalogue of Microorganisms (GCM) 10K type strain sequencing project: providing services to taxonomists for standard genome sequencing and annotation.</title>
        <authorList>
            <consortium name="The Broad Institute Genomics Platform"/>
            <consortium name="The Broad Institute Genome Sequencing Center for Infectious Disease"/>
            <person name="Wu L."/>
            <person name="Ma J."/>
        </authorList>
    </citation>
    <scope>NUCLEOTIDE SEQUENCE [LARGE SCALE GENOMIC DNA]</scope>
    <source>
        <strain evidence="9">KCTC 52168</strain>
    </source>
</reference>
<evidence type="ECO:0000259" key="7">
    <source>
        <dbReference type="Pfam" id="PF03600"/>
    </source>
</evidence>
<comment type="caution">
    <text evidence="8">The sequence shown here is derived from an EMBL/GenBank/DDBJ whole genome shotgun (WGS) entry which is preliminary data.</text>
</comment>
<name>A0ABV7H635_9BURK</name>
<gene>
    <name evidence="8" type="ORF">ACFOEN_16405</name>
</gene>
<evidence type="ECO:0000313" key="8">
    <source>
        <dbReference type="EMBL" id="MFC3149205.1"/>
    </source>
</evidence>
<feature type="transmembrane region" description="Helical" evidence="6">
    <location>
        <begin position="57"/>
        <end position="74"/>
    </location>
</feature>
<proteinExistence type="predicted"/>
<feature type="transmembrane region" description="Helical" evidence="6">
    <location>
        <begin position="372"/>
        <end position="393"/>
    </location>
</feature>
<evidence type="ECO:0000313" key="9">
    <source>
        <dbReference type="Proteomes" id="UP001595556"/>
    </source>
</evidence>
<feature type="transmembrane region" description="Helical" evidence="6">
    <location>
        <begin position="464"/>
        <end position="488"/>
    </location>
</feature>
<keyword evidence="2" id="KW-0813">Transport</keyword>
<evidence type="ECO:0000256" key="6">
    <source>
        <dbReference type="SAM" id="Phobius"/>
    </source>
</evidence>
<feature type="transmembrane region" description="Helical" evidence="6">
    <location>
        <begin position="109"/>
        <end position="131"/>
    </location>
</feature>
<dbReference type="RefSeq" id="WP_377305790.1">
    <property type="nucleotide sequence ID" value="NZ_CP180191.1"/>
</dbReference>
<dbReference type="Pfam" id="PF03600">
    <property type="entry name" value="CitMHS"/>
    <property type="match status" value="1"/>
</dbReference>
<keyword evidence="3 6" id="KW-0812">Transmembrane</keyword>
<feature type="domain" description="Citrate transporter-like" evidence="7">
    <location>
        <begin position="68"/>
        <end position="425"/>
    </location>
</feature>
<evidence type="ECO:0000256" key="5">
    <source>
        <dbReference type="ARBA" id="ARBA00023136"/>
    </source>
</evidence>
<dbReference type="Proteomes" id="UP001595556">
    <property type="component" value="Unassembled WGS sequence"/>
</dbReference>
<keyword evidence="5 6" id="KW-0472">Membrane</keyword>
<organism evidence="8 9">
    <name type="scientific">Piscinibacterium candidicorallinum</name>
    <dbReference type="NCBI Taxonomy" id="1793872"/>
    <lineage>
        <taxon>Bacteria</taxon>
        <taxon>Pseudomonadati</taxon>
        <taxon>Pseudomonadota</taxon>
        <taxon>Betaproteobacteria</taxon>
        <taxon>Burkholderiales</taxon>
        <taxon>Piscinibacterium</taxon>
    </lineage>
</organism>
<keyword evidence="9" id="KW-1185">Reference proteome</keyword>
<feature type="transmembrane region" description="Helical" evidence="6">
    <location>
        <begin position="32"/>
        <end position="50"/>
    </location>
</feature>
<feature type="transmembrane region" description="Helical" evidence="6">
    <location>
        <begin position="400"/>
        <end position="416"/>
    </location>
</feature>
<feature type="transmembrane region" description="Helical" evidence="6">
    <location>
        <begin position="422"/>
        <end position="443"/>
    </location>
</feature>
<accession>A0ABV7H635</accession>
<feature type="transmembrane region" description="Helical" evidence="6">
    <location>
        <begin position="276"/>
        <end position="296"/>
    </location>
</feature>
<protein>
    <submittedName>
        <fullName evidence="8">SLC13 family permease</fullName>
    </submittedName>
</protein>
<dbReference type="PANTHER" id="PTHR10283">
    <property type="entry name" value="SOLUTE CARRIER FAMILY 13 MEMBER"/>
    <property type="match status" value="1"/>
</dbReference>
<dbReference type="InterPro" id="IPR004680">
    <property type="entry name" value="Cit_transptr-like_dom"/>
</dbReference>
<feature type="transmembrane region" description="Helical" evidence="6">
    <location>
        <begin position="80"/>
        <end position="97"/>
    </location>
</feature>
<keyword evidence="4 6" id="KW-1133">Transmembrane helix</keyword>
<comment type="subcellular location">
    <subcellularLocation>
        <location evidence="1">Membrane</location>
        <topology evidence="1">Multi-pass membrane protein</topology>
    </subcellularLocation>
</comment>
<feature type="transmembrane region" description="Helical" evidence="6">
    <location>
        <begin position="235"/>
        <end position="256"/>
    </location>
</feature>
<feature type="transmembrane region" description="Helical" evidence="6">
    <location>
        <begin position="190"/>
        <end position="215"/>
    </location>
</feature>
<feature type="transmembrane region" description="Helical" evidence="6">
    <location>
        <begin position="333"/>
        <end position="352"/>
    </location>
</feature>
<evidence type="ECO:0000256" key="3">
    <source>
        <dbReference type="ARBA" id="ARBA00022692"/>
    </source>
</evidence>